<feature type="transmembrane region" description="Helical" evidence="9">
    <location>
        <begin position="642"/>
        <end position="664"/>
    </location>
</feature>
<feature type="transmembrane region" description="Helical" evidence="9">
    <location>
        <begin position="842"/>
        <end position="862"/>
    </location>
</feature>
<dbReference type="PROSITE" id="PS51318">
    <property type="entry name" value="TAT"/>
    <property type="match status" value="1"/>
</dbReference>
<feature type="transmembrane region" description="Helical" evidence="9">
    <location>
        <begin position="423"/>
        <end position="444"/>
    </location>
</feature>
<dbReference type="NCBIfam" id="NF037995">
    <property type="entry name" value="TRAP_S1"/>
    <property type="match status" value="1"/>
</dbReference>
<feature type="transmembrane region" description="Helical" evidence="9">
    <location>
        <begin position="805"/>
        <end position="830"/>
    </location>
</feature>
<reference evidence="14" key="1">
    <citation type="journal article" date="2018" name="Nat. Microbiol.">
        <title>Leveraging single-cell genomics to expand the fungal tree of life.</title>
        <authorList>
            <person name="Ahrendt S.R."/>
            <person name="Quandt C.A."/>
            <person name="Ciobanu D."/>
            <person name="Clum A."/>
            <person name="Salamov A."/>
            <person name="Andreopoulos B."/>
            <person name="Cheng J.F."/>
            <person name="Woyke T."/>
            <person name="Pelin A."/>
            <person name="Henrissat B."/>
            <person name="Reynolds N.K."/>
            <person name="Benny G.L."/>
            <person name="Smith M.E."/>
            <person name="James T.Y."/>
            <person name="Grigoriev I.V."/>
        </authorList>
    </citation>
    <scope>NUCLEOTIDE SEQUENCE [LARGE SCALE GENOMIC DNA]</scope>
    <source>
        <strain evidence="14">Benny S71-1</strain>
    </source>
</reference>
<dbReference type="NCBIfam" id="TIGR00786">
    <property type="entry name" value="dctM"/>
    <property type="match status" value="1"/>
</dbReference>
<evidence type="ECO:0000256" key="3">
    <source>
        <dbReference type="ARBA" id="ARBA00022475"/>
    </source>
</evidence>
<dbReference type="InterPro" id="IPR004681">
    <property type="entry name" value="TRAP_DctM"/>
</dbReference>
<dbReference type="EMBL" id="KZ989136">
    <property type="protein sequence ID" value="RKP27906.1"/>
    <property type="molecule type" value="Genomic_DNA"/>
</dbReference>
<evidence type="ECO:0000313" key="13">
    <source>
        <dbReference type="EMBL" id="RKP27906.1"/>
    </source>
</evidence>
<name>A0A4P9Z5P8_9FUNG</name>
<dbReference type="PANTHER" id="PTHR33362:SF5">
    <property type="entry name" value="C4-DICARBOXYLATE TRAP TRANSPORTER LARGE PERMEASE PROTEIN DCTM"/>
    <property type="match status" value="1"/>
</dbReference>
<evidence type="ECO:0000313" key="14">
    <source>
        <dbReference type="Proteomes" id="UP000278143"/>
    </source>
</evidence>
<feature type="transmembrane region" description="Helical" evidence="9">
    <location>
        <begin position="728"/>
        <end position="746"/>
    </location>
</feature>
<evidence type="ECO:0000259" key="12">
    <source>
        <dbReference type="Pfam" id="PF06808"/>
    </source>
</evidence>
<keyword evidence="4" id="KW-0997">Cell inner membrane</keyword>
<keyword evidence="2" id="KW-0813">Transport</keyword>
<feature type="transmembrane region" description="Helical" evidence="9">
    <location>
        <begin position="766"/>
        <end position="785"/>
    </location>
</feature>
<keyword evidence="6 10" id="KW-0732">Signal</keyword>
<organism evidence="13 14">
    <name type="scientific">Syncephalis pseudoplumigaleata</name>
    <dbReference type="NCBI Taxonomy" id="1712513"/>
    <lineage>
        <taxon>Eukaryota</taxon>
        <taxon>Fungi</taxon>
        <taxon>Fungi incertae sedis</taxon>
        <taxon>Zoopagomycota</taxon>
        <taxon>Zoopagomycotina</taxon>
        <taxon>Zoopagomycetes</taxon>
        <taxon>Zoopagales</taxon>
        <taxon>Piptocephalidaceae</taxon>
        <taxon>Syncephalis</taxon>
    </lineage>
</organism>
<feature type="transmembrane region" description="Helical" evidence="9">
    <location>
        <begin position="464"/>
        <end position="485"/>
    </location>
</feature>
<gene>
    <name evidence="13" type="ORF">SYNPS1DRAFT_20687</name>
</gene>
<dbReference type="AlphaFoldDB" id="A0A4P9Z5P8"/>
<evidence type="ECO:0000256" key="9">
    <source>
        <dbReference type="SAM" id="Phobius"/>
    </source>
</evidence>
<dbReference type="InterPro" id="IPR055348">
    <property type="entry name" value="DctQ"/>
</dbReference>
<evidence type="ECO:0000256" key="6">
    <source>
        <dbReference type="ARBA" id="ARBA00022729"/>
    </source>
</evidence>
<evidence type="ECO:0000256" key="4">
    <source>
        <dbReference type="ARBA" id="ARBA00022519"/>
    </source>
</evidence>
<feature type="chain" id="PRO_5020768522" evidence="10">
    <location>
        <begin position="26"/>
        <end position="920"/>
    </location>
</feature>
<evidence type="ECO:0000256" key="7">
    <source>
        <dbReference type="ARBA" id="ARBA00022989"/>
    </source>
</evidence>
<dbReference type="Gene3D" id="3.40.190.170">
    <property type="entry name" value="Bacterial extracellular solute-binding protein, family 7"/>
    <property type="match status" value="1"/>
</dbReference>
<feature type="transmembrane region" description="Helical" evidence="9">
    <location>
        <begin position="882"/>
        <end position="905"/>
    </location>
</feature>
<feature type="transmembrane region" description="Helical" evidence="9">
    <location>
        <begin position="524"/>
        <end position="543"/>
    </location>
</feature>
<dbReference type="InterPro" id="IPR006311">
    <property type="entry name" value="TAT_signal"/>
</dbReference>
<feature type="signal peptide" evidence="10">
    <location>
        <begin position="1"/>
        <end position="25"/>
    </location>
</feature>
<feature type="transmembrane region" description="Helical" evidence="9">
    <location>
        <begin position="608"/>
        <end position="636"/>
    </location>
</feature>
<evidence type="ECO:0000259" key="11">
    <source>
        <dbReference type="Pfam" id="PF04290"/>
    </source>
</evidence>
<accession>A0A4P9Z5P8</accession>
<keyword evidence="14" id="KW-1185">Reference proteome</keyword>
<feature type="domain" description="Tripartite ATP-independent periplasmic transporters DctQ component" evidence="11">
    <location>
        <begin position="359"/>
        <end position="478"/>
    </location>
</feature>
<evidence type="ECO:0000256" key="10">
    <source>
        <dbReference type="SAM" id="SignalP"/>
    </source>
</evidence>
<dbReference type="InterPro" id="IPR018389">
    <property type="entry name" value="DctP_fam"/>
</dbReference>
<dbReference type="InterPro" id="IPR038404">
    <property type="entry name" value="TRAP_DctP_sf"/>
</dbReference>
<protein>
    <submittedName>
        <fullName evidence="13">DctM-like transporters-domain-containing protein</fullName>
    </submittedName>
</protein>
<feature type="transmembrane region" description="Helical" evidence="9">
    <location>
        <begin position="346"/>
        <end position="367"/>
    </location>
</feature>
<keyword evidence="7 9" id="KW-1133">Transmembrane helix</keyword>
<evidence type="ECO:0000256" key="5">
    <source>
        <dbReference type="ARBA" id="ARBA00022692"/>
    </source>
</evidence>
<dbReference type="Pfam" id="PF06808">
    <property type="entry name" value="DctM"/>
    <property type="match status" value="1"/>
</dbReference>
<dbReference type="GO" id="GO:0005886">
    <property type="term" value="C:plasma membrane"/>
    <property type="evidence" value="ECO:0007669"/>
    <property type="project" value="UniProtKB-SubCell"/>
</dbReference>
<keyword evidence="8 9" id="KW-0472">Membrane</keyword>
<dbReference type="OrthoDB" id="10071733at2759"/>
<sequence length="920" mass="98017">MLTRRHLLATTLAAPAILRFGPAQAATTLKISHQFPGGTIDKGDFRDRLTRVFAAEISKRSGGEIVAEVYPGSSLIKTNAQFSAMRKGALDMSLYPLPYAGGELPETNIGLMPGLVSSYDQGLGWKNKPVGKALTDFLADKGIMLITWVWQAGGVASRTRPLVAPEDAKGLKVRGGSREMDMVLQTAGAAVLSVPSNEIYAAMQTGACDAGITSSTSLISFRLEEVAKHLTSGAGQSYWFMLEPLMMSKAIFDKLPKNQQDIILTVGAEMEAFGRKGAQDDDVEVAKVYEKAGAKVATMDAAIPDEARGRRMMHASVEDQRELVAPASSNPLIAGVERALAVCNRVIVVLASAALILACLILSYSVLTRSIFHSATYWQDEAAVFLLVGATFMTAAFVQSQRGHIGIEAFVGILSPTANRIRLILVDVASLAFCAFFSWKSWTLAHEAWVDGQVSNSMWSPPLAIPYVLMAAGMTLFYGIATLAAMFSGMPIAFALGAVAVVFMAIYMPSASLDTVTQNVYEEMASITLLSIPLFILKGAAIGKSRAGQDLYSALHAWLHKVPGGLGVANVFACALFAAMAGSSPATCSAIGSAGIPEMQKRGYSGGFAAGIIAAGGTLGILLPPSITMILFAVAAEKSLGRLFLAGIGPGLLLVSLFGFYAVYRFRKEYAAAKVAYEATGATSPILAHDDFTMAERFNALPRVLPFIILLTGVMIALYGGYATPSETAGLGGLLALLLIALIYGVWKPADLSPILTSTIRESTMLMMIIGMSLLYSYVMSYLTISQSAANAIVAMQLPKWELLAAILGMVIVLGFFLPPVSIILMTAPIILPPLRAAGFDIIWFGVVMTIVMEMGLIHPPVGLNIFVIRNVAPDIPLSEVIWGTLPFVLLMFFAVLLLCVFPGISTWLPDLVMGPESVR</sequence>
<feature type="transmembrane region" description="Helical" evidence="9">
    <location>
        <begin position="704"/>
        <end position="722"/>
    </location>
</feature>
<evidence type="ECO:0000256" key="8">
    <source>
        <dbReference type="ARBA" id="ARBA00023136"/>
    </source>
</evidence>
<dbReference type="Pfam" id="PF04290">
    <property type="entry name" value="DctQ"/>
    <property type="match status" value="1"/>
</dbReference>
<comment type="subcellular location">
    <subcellularLocation>
        <location evidence="1">Cell inner membrane</location>
        <topology evidence="1">Multi-pass membrane protein</topology>
    </subcellularLocation>
</comment>
<evidence type="ECO:0000256" key="1">
    <source>
        <dbReference type="ARBA" id="ARBA00004429"/>
    </source>
</evidence>
<evidence type="ECO:0000256" key="2">
    <source>
        <dbReference type="ARBA" id="ARBA00022448"/>
    </source>
</evidence>
<dbReference type="InterPro" id="IPR010656">
    <property type="entry name" value="DctM"/>
</dbReference>
<proteinExistence type="predicted"/>
<feature type="transmembrane region" description="Helical" evidence="9">
    <location>
        <begin position="492"/>
        <end position="512"/>
    </location>
</feature>
<dbReference type="Proteomes" id="UP000278143">
    <property type="component" value="Unassembled WGS sequence"/>
</dbReference>
<keyword evidence="5 9" id="KW-0812">Transmembrane</keyword>
<keyword evidence="3" id="KW-1003">Cell membrane</keyword>
<dbReference type="GO" id="GO:0022857">
    <property type="term" value="F:transmembrane transporter activity"/>
    <property type="evidence" value="ECO:0007669"/>
    <property type="project" value="TreeGrafter"/>
</dbReference>
<feature type="domain" description="TRAP C4-dicarboxylate transport system permease DctM subunit" evidence="12">
    <location>
        <begin position="482"/>
        <end position="905"/>
    </location>
</feature>
<dbReference type="PANTHER" id="PTHR33362">
    <property type="entry name" value="SIALIC ACID TRAP TRANSPORTER PERMEASE PROTEIN SIAT-RELATED"/>
    <property type="match status" value="1"/>
</dbReference>
<dbReference type="Pfam" id="PF03480">
    <property type="entry name" value="DctP"/>
    <property type="match status" value="1"/>
</dbReference>